<dbReference type="InParanoid" id="M7X190"/>
<dbReference type="AlphaFoldDB" id="M7X190"/>
<proteinExistence type="predicted"/>
<reference evidence="1" key="1">
    <citation type="submission" date="2013-01" db="EMBL/GenBank/DDBJ databases">
        <title>Genome assembly of Mariniradius saccharolyticus AK6.</title>
        <authorList>
            <person name="Vaidya B."/>
            <person name="Khatri I."/>
            <person name="Tanuku N.R.S."/>
            <person name="Subramanian S."/>
            <person name="Pinnaka A."/>
        </authorList>
    </citation>
    <scope>NUCLEOTIDE SEQUENCE [LARGE SCALE GENOMIC DNA]</scope>
    <source>
        <strain evidence="1">AK6</strain>
    </source>
</reference>
<dbReference type="EMBL" id="AMZY02000020">
    <property type="protein sequence ID" value="EMS31280.1"/>
    <property type="molecule type" value="Genomic_DNA"/>
</dbReference>
<keyword evidence="2" id="KW-1185">Reference proteome</keyword>
<evidence type="ECO:0000313" key="2">
    <source>
        <dbReference type="Proteomes" id="UP000010953"/>
    </source>
</evidence>
<sequence>MPFAIPKIIPEFSASKMERGISSSTIAIGRLERLGLNYSKKGN</sequence>
<organism evidence="1 2">
    <name type="scientific">Mariniradius saccharolyticus AK6</name>
    <dbReference type="NCBI Taxonomy" id="1239962"/>
    <lineage>
        <taxon>Bacteria</taxon>
        <taxon>Pseudomonadati</taxon>
        <taxon>Bacteroidota</taxon>
        <taxon>Cytophagia</taxon>
        <taxon>Cytophagales</taxon>
        <taxon>Cyclobacteriaceae</taxon>
        <taxon>Mariniradius</taxon>
    </lineage>
</organism>
<evidence type="ECO:0000313" key="1">
    <source>
        <dbReference type="EMBL" id="EMS31280.1"/>
    </source>
</evidence>
<name>M7X190_9BACT</name>
<comment type="caution">
    <text evidence="1">The sequence shown here is derived from an EMBL/GenBank/DDBJ whole genome shotgun (WGS) entry which is preliminary data.</text>
</comment>
<dbReference type="Proteomes" id="UP000010953">
    <property type="component" value="Unassembled WGS sequence"/>
</dbReference>
<accession>M7X190</accession>
<protein>
    <submittedName>
        <fullName evidence="1">Uncharacterized protein</fullName>
    </submittedName>
</protein>
<dbReference type="STRING" id="1239962.C943_02427"/>
<gene>
    <name evidence="1" type="ORF">C943_02427</name>
</gene>